<comment type="caution">
    <text evidence="4">The sequence shown here is derived from an EMBL/GenBank/DDBJ whole genome shotgun (WGS) entry which is preliminary data.</text>
</comment>
<dbReference type="InterPro" id="IPR050179">
    <property type="entry name" value="Trans_hexapeptide_repeat"/>
</dbReference>
<evidence type="ECO:0000313" key="4">
    <source>
        <dbReference type="EMBL" id="RSM36037.1"/>
    </source>
</evidence>
<evidence type="ECO:0000256" key="1">
    <source>
        <dbReference type="ARBA" id="ARBA00022679"/>
    </source>
</evidence>
<dbReference type="Gene3D" id="2.160.10.10">
    <property type="entry name" value="Hexapeptide repeat proteins"/>
    <property type="match status" value="1"/>
</dbReference>
<keyword evidence="1" id="KW-0808">Transferase</keyword>
<dbReference type="CDD" id="cd03358">
    <property type="entry name" value="LbH_WxcM_N_like"/>
    <property type="match status" value="1"/>
</dbReference>
<keyword evidence="5" id="KW-1185">Reference proteome</keyword>
<dbReference type="SUPFAM" id="SSF51161">
    <property type="entry name" value="Trimeric LpxA-like enzymes"/>
    <property type="match status" value="1"/>
</dbReference>
<reference evidence="4 5" key="1">
    <citation type="submission" date="2018-05" db="EMBL/GenBank/DDBJ databases">
        <title>Evolution of GPA BGCs.</title>
        <authorList>
            <person name="Waglechner N."/>
            <person name="Wright G.D."/>
        </authorList>
    </citation>
    <scope>NUCLEOTIDE SEQUENCE [LARGE SCALE GENOMIC DNA]</scope>
    <source>
        <strain evidence="4 5">DSM 5908</strain>
    </source>
</reference>
<dbReference type="PANTHER" id="PTHR43300:SF4">
    <property type="entry name" value="ACYL-[ACYL-CARRIER-PROTEIN]--UDP-N-ACETYLGLUCOSAMINE O-ACYLTRANSFERASE"/>
    <property type="match status" value="1"/>
</dbReference>
<dbReference type="InterPro" id="IPR036736">
    <property type="entry name" value="ACP-like_sf"/>
</dbReference>
<dbReference type="OrthoDB" id="2643438at2"/>
<dbReference type="RefSeq" id="WP_020646597.1">
    <property type="nucleotide sequence ID" value="NZ_QHHU01000093.1"/>
</dbReference>
<dbReference type="InterPro" id="IPR009081">
    <property type="entry name" value="PP-bd_ACP"/>
</dbReference>
<accession>A0A428VYY8</accession>
<evidence type="ECO:0000259" key="3">
    <source>
        <dbReference type="PROSITE" id="PS50075"/>
    </source>
</evidence>
<keyword evidence="2" id="KW-0677">Repeat</keyword>
<evidence type="ECO:0000256" key="2">
    <source>
        <dbReference type="ARBA" id="ARBA00022737"/>
    </source>
</evidence>
<dbReference type="AlphaFoldDB" id="A0A428VYY8"/>
<evidence type="ECO:0000313" key="5">
    <source>
        <dbReference type="Proteomes" id="UP000286716"/>
    </source>
</evidence>
<proteinExistence type="predicted"/>
<dbReference type="PROSITE" id="PS50075">
    <property type="entry name" value="CARRIER"/>
    <property type="match status" value="1"/>
</dbReference>
<organism evidence="4 5">
    <name type="scientific">Amycolatopsis balhimycina DSM 5908</name>
    <dbReference type="NCBI Taxonomy" id="1081091"/>
    <lineage>
        <taxon>Bacteria</taxon>
        <taxon>Bacillati</taxon>
        <taxon>Actinomycetota</taxon>
        <taxon>Actinomycetes</taxon>
        <taxon>Pseudonocardiales</taxon>
        <taxon>Pseudonocardiaceae</taxon>
        <taxon>Amycolatopsis</taxon>
    </lineage>
</organism>
<dbReference type="EMBL" id="QHHU01000093">
    <property type="protein sequence ID" value="RSM36037.1"/>
    <property type="molecule type" value="Genomic_DNA"/>
</dbReference>
<dbReference type="Gene3D" id="1.10.1200.10">
    <property type="entry name" value="ACP-like"/>
    <property type="match status" value="1"/>
</dbReference>
<dbReference type="InterPro" id="IPR011004">
    <property type="entry name" value="Trimer_LpxA-like_sf"/>
</dbReference>
<dbReference type="Proteomes" id="UP000286716">
    <property type="component" value="Unassembled WGS sequence"/>
</dbReference>
<dbReference type="Pfam" id="PF14602">
    <property type="entry name" value="Hexapep_2"/>
    <property type="match status" value="1"/>
</dbReference>
<dbReference type="PROSITE" id="PS00101">
    <property type="entry name" value="HEXAPEP_TRANSFERASES"/>
    <property type="match status" value="2"/>
</dbReference>
<gene>
    <name evidence="4" type="ORF">DMA12_41925</name>
</gene>
<sequence length="284" mass="29772">MTLPAPLIEIVTALRPTAVSLTLTSTLDEIGFDSLDRIRLATALESAYGVVIPDAVLADVHQLGDLTAVLGTHPPAESQSQIVADRIPAPREAPRRLPPAVVHPSTELGEGAHVGLGSRVWHRVHLADGVEVGEECTLGTGVHLGTGTRVGNRVKMQNLVQVFGADIHDDVMLAPAVLILEDPAPRAVTPAGGPQTPADWTARPVTVCRGATIGAGAILLPGVRIGAHALVAAGAVVDHDVPPHALVAGNPCRQIGWACRCGHRLTDDTCRHCGTRYQRDTHSM</sequence>
<name>A0A428VYY8_AMYBA</name>
<dbReference type="InterPro" id="IPR001451">
    <property type="entry name" value="Hexapep"/>
</dbReference>
<dbReference type="Pfam" id="PF00550">
    <property type="entry name" value="PP-binding"/>
    <property type="match status" value="1"/>
</dbReference>
<dbReference type="Pfam" id="PF00132">
    <property type="entry name" value="Hexapep"/>
    <property type="match status" value="1"/>
</dbReference>
<dbReference type="GO" id="GO:0016740">
    <property type="term" value="F:transferase activity"/>
    <property type="evidence" value="ECO:0007669"/>
    <property type="project" value="UniProtKB-KW"/>
</dbReference>
<feature type="domain" description="Carrier" evidence="3">
    <location>
        <begin position="1"/>
        <end position="74"/>
    </location>
</feature>
<dbReference type="PANTHER" id="PTHR43300">
    <property type="entry name" value="ACETYLTRANSFERASE"/>
    <property type="match status" value="1"/>
</dbReference>
<dbReference type="InterPro" id="IPR018357">
    <property type="entry name" value="Hexapep_transf_CS"/>
</dbReference>
<protein>
    <recommendedName>
        <fullName evidence="3">Carrier domain-containing protein</fullName>
    </recommendedName>
</protein>
<dbReference type="SUPFAM" id="SSF47336">
    <property type="entry name" value="ACP-like"/>
    <property type="match status" value="1"/>
</dbReference>